<organism evidence="2 3">
    <name type="scientific">Halovenus rubra</name>
    <dbReference type="NCBI Taxonomy" id="869890"/>
    <lineage>
        <taxon>Archaea</taxon>
        <taxon>Methanobacteriati</taxon>
        <taxon>Methanobacteriota</taxon>
        <taxon>Stenosarchaea group</taxon>
        <taxon>Halobacteria</taxon>
        <taxon>Halobacteriales</taxon>
        <taxon>Haloarculaceae</taxon>
        <taxon>Halovenus</taxon>
    </lineage>
</organism>
<gene>
    <name evidence="2" type="ORF">ACFQJ7_16260</name>
</gene>
<evidence type="ECO:0000313" key="3">
    <source>
        <dbReference type="Proteomes" id="UP001596414"/>
    </source>
</evidence>
<sequence>MDRLYPQHVPMYESDEQRERLWGRCSKRGEPVIAIRNARRGFIVRYDLQHLDNELTDPALRQLRDHTAEFQPYPTGDMDQFPSGTDPLSQAESVGGEAGAVSGDLHTPSETAARNLASQLSAVVFDRSNWR</sequence>
<dbReference type="Proteomes" id="UP001596414">
    <property type="component" value="Unassembled WGS sequence"/>
</dbReference>
<evidence type="ECO:0000313" key="2">
    <source>
        <dbReference type="EMBL" id="MFC7127551.1"/>
    </source>
</evidence>
<evidence type="ECO:0000256" key="1">
    <source>
        <dbReference type="SAM" id="MobiDB-lite"/>
    </source>
</evidence>
<reference evidence="2 3" key="1">
    <citation type="journal article" date="2014" name="Int. J. Syst. Evol. Microbiol.">
        <title>Complete genome sequence of Corynebacterium casei LMG S-19264T (=DSM 44701T), isolated from a smear-ripened cheese.</title>
        <authorList>
            <consortium name="US DOE Joint Genome Institute (JGI-PGF)"/>
            <person name="Walter F."/>
            <person name="Albersmeier A."/>
            <person name="Kalinowski J."/>
            <person name="Ruckert C."/>
        </authorList>
    </citation>
    <scope>NUCLEOTIDE SEQUENCE [LARGE SCALE GENOMIC DNA]</scope>
    <source>
        <strain evidence="2 3">CGMCC 4.7215</strain>
    </source>
</reference>
<feature type="compositionally biased region" description="Polar residues" evidence="1">
    <location>
        <begin position="82"/>
        <end position="92"/>
    </location>
</feature>
<dbReference type="AlphaFoldDB" id="A0ABD5XD42"/>
<proteinExistence type="predicted"/>
<dbReference type="RefSeq" id="WP_267639034.1">
    <property type="nucleotide sequence ID" value="NZ_JAODIY010000048.1"/>
</dbReference>
<feature type="region of interest" description="Disordered" evidence="1">
    <location>
        <begin position="67"/>
        <end position="109"/>
    </location>
</feature>
<comment type="caution">
    <text evidence="2">The sequence shown here is derived from an EMBL/GenBank/DDBJ whole genome shotgun (WGS) entry which is preliminary data.</text>
</comment>
<name>A0ABD5XD42_9EURY</name>
<protein>
    <submittedName>
        <fullName evidence="2">Uncharacterized protein</fullName>
    </submittedName>
</protein>
<accession>A0ABD5XD42</accession>
<dbReference type="EMBL" id="JBHSZQ010000050">
    <property type="protein sequence ID" value="MFC7127551.1"/>
    <property type="molecule type" value="Genomic_DNA"/>
</dbReference>